<proteinExistence type="predicted"/>
<dbReference type="AlphaFoldDB" id="A0A1I6M8E2"/>
<evidence type="ECO:0008006" key="3">
    <source>
        <dbReference type="Google" id="ProtNLM"/>
    </source>
</evidence>
<evidence type="ECO:0000313" key="1">
    <source>
        <dbReference type="EMBL" id="SFS11941.1"/>
    </source>
</evidence>
<protein>
    <recommendedName>
        <fullName evidence="3">DUF1850 domain-containing protein</fullName>
    </recommendedName>
</protein>
<keyword evidence="2" id="KW-1185">Reference proteome</keyword>
<dbReference type="PIRSF" id="PIRSF008455">
    <property type="entry name" value="UCP008455"/>
    <property type="match status" value="1"/>
</dbReference>
<evidence type="ECO:0000313" key="2">
    <source>
        <dbReference type="Proteomes" id="UP000199062"/>
    </source>
</evidence>
<dbReference type="RefSeq" id="WP_089819002.1">
    <property type="nucleotide sequence ID" value="NZ_FOZK01000005.1"/>
</dbReference>
<accession>A0A1I6M8E2</accession>
<dbReference type="Proteomes" id="UP000199062">
    <property type="component" value="Unassembled WGS sequence"/>
</dbReference>
<sequence>MVRTGAVLGACGVLVIVVAAGALGAAGVGSAVSGALDGPAERTLVVADVETGERYLSTPVENGTTVALEYTHSVEKSRVYDEYTVRGDRLEMTRMEFESYGWGLPADANVTLENGTFVYDPDGNVSELTVKPGRVAGHRLHVGDRTYDLVNRTDARSVRIHVTNRSTIAATFEDVLP</sequence>
<reference evidence="1 2" key="1">
    <citation type="submission" date="2016-10" db="EMBL/GenBank/DDBJ databases">
        <authorList>
            <person name="de Groot N.N."/>
        </authorList>
    </citation>
    <scope>NUCLEOTIDE SEQUENCE [LARGE SCALE GENOMIC DNA]</scope>
    <source>
        <strain evidence="1 2">CGMCC 1.10457</strain>
    </source>
</reference>
<dbReference type="STRING" id="767519.SAMN05216559_3978"/>
<name>A0A1I6M8E2_9EURY</name>
<dbReference type="Pfam" id="PF08905">
    <property type="entry name" value="DUF1850"/>
    <property type="match status" value="1"/>
</dbReference>
<dbReference type="InterPro" id="IPR015001">
    <property type="entry name" value="DUF1850"/>
</dbReference>
<dbReference type="OrthoDB" id="212141at2157"/>
<organism evidence="1 2">
    <name type="scientific">Halomicrobium zhouii</name>
    <dbReference type="NCBI Taxonomy" id="767519"/>
    <lineage>
        <taxon>Archaea</taxon>
        <taxon>Methanobacteriati</taxon>
        <taxon>Methanobacteriota</taxon>
        <taxon>Stenosarchaea group</taxon>
        <taxon>Halobacteria</taxon>
        <taxon>Halobacteriales</taxon>
        <taxon>Haloarculaceae</taxon>
        <taxon>Halomicrobium</taxon>
    </lineage>
</organism>
<dbReference type="EMBL" id="FOZK01000005">
    <property type="protein sequence ID" value="SFS11941.1"/>
    <property type="molecule type" value="Genomic_DNA"/>
</dbReference>
<dbReference type="InterPro" id="IPR014451">
    <property type="entry name" value="UCP008455"/>
</dbReference>
<gene>
    <name evidence="1" type="ORF">SAMN05216559_3978</name>
</gene>